<proteinExistence type="predicted"/>
<dbReference type="GO" id="GO:0005886">
    <property type="term" value="C:plasma membrane"/>
    <property type="evidence" value="ECO:0007669"/>
    <property type="project" value="TreeGrafter"/>
</dbReference>
<reference evidence="6" key="1">
    <citation type="submission" date="2023-06" db="EMBL/GenBank/DDBJ databases">
        <title>Male Hemibagrus guttatus genome.</title>
        <authorList>
            <person name="Bian C."/>
        </authorList>
    </citation>
    <scope>NUCLEOTIDE SEQUENCE</scope>
    <source>
        <strain evidence="6">Male_cb2023</strain>
        <tissue evidence="6">Muscle</tissue>
    </source>
</reference>
<evidence type="ECO:0000256" key="2">
    <source>
        <dbReference type="ARBA" id="ARBA00023157"/>
    </source>
</evidence>
<dbReference type="AlphaFoldDB" id="A0AAE0V867"/>
<organism evidence="6 7">
    <name type="scientific">Hemibagrus guttatus</name>
    <dbReference type="NCBI Taxonomy" id="175788"/>
    <lineage>
        <taxon>Eukaryota</taxon>
        <taxon>Metazoa</taxon>
        <taxon>Chordata</taxon>
        <taxon>Craniata</taxon>
        <taxon>Vertebrata</taxon>
        <taxon>Euteleostomi</taxon>
        <taxon>Actinopterygii</taxon>
        <taxon>Neopterygii</taxon>
        <taxon>Teleostei</taxon>
        <taxon>Ostariophysi</taxon>
        <taxon>Siluriformes</taxon>
        <taxon>Bagridae</taxon>
        <taxon>Hemibagrus</taxon>
    </lineage>
</organism>
<dbReference type="PANTHER" id="PTHR11311">
    <property type="entry name" value="SPONDIN"/>
    <property type="match status" value="1"/>
</dbReference>
<dbReference type="FunFam" id="2.20.100.10:FF:000031">
    <property type="entry name" value="Thrombospondin type 1 domain containing 7A"/>
    <property type="match status" value="1"/>
</dbReference>
<keyword evidence="3" id="KW-0325">Glycoprotein</keyword>
<dbReference type="SUPFAM" id="SSF82895">
    <property type="entry name" value="TSP-1 type 1 repeat"/>
    <property type="match status" value="2"/>
</dbReference>
<protein>
    <recommendedName>
        <fullName evidence="5">Spondin-like TSP1 domain-containing protein</fullName>
    </recommendedName>
</protein>
<accession>A0AAE0V867</accession>
<evidence type="ECO:0000313" key="6">
    <source>
        <dbReference type="EMBL" id="KAK3542745.1"/>
    </source>
</evidence>
<dbReference type="SMART" id="SM00209">
    <property type="entry name" value="TSP1"/>
    <property type="match status" value="4"/>
</dbReference>
<dbReference type="Pfam" id="PF19030">
    <property type="entry name" value="TSP1_ADAMTS"/>
    <property type="match status" value="1"/>
</dbReference>
<dbReference type="InterPro" id="IPR044004">
    <property type="entry name" value="TSP1_spondin_dom"/>
</dbReference>
<feature type="compositionally biased region" description="Low complexity" evidence="4">
    <location>
        <begin position="261"/>
        <end position="277"/>
    </location>
</feature>
<comment type="caution">
    <text evidence="6">The sequence shown here is derived from an EMBL/GenBank/DDBJ whole genome shotgun (WGS) entry which is preliminary data.</text>
</comment>
<dbReference type="Proteomes" id="UP001274896">
    <property type="component" value="Unassembled WGS sequence"/>
</dbReference>
<evidence type="ECO:0000256" key="1">
    <source>
        <dbReference type="ARBA" id="ARBA00022729"/>
    </source>
</evidence>
<evidence type="ECO:0000259" key="5">
    <source>
        <dbReference type="Pfam" id="PF19028"/>
    </source>
</evidence>
<keyword evidence="7" id="KW-1185">Reference proteome</keyword>
<keyword evidence="2" id="KW-1015">Disulfide bond</keyword>
<keyword evidence="1" id="KW-0732">Signal</keyword>
<name>A0AAE0V867_9TELE</name>
<dbReference type="InterPro" id="IPR051418">
    <property type="entry name" value="Spondin/Thrombospondin_T1"/>
</dbReference>
<feature type="non-terminal residue" evidence="6">
    <location>
        <position position="1"/>
    </location>
</feature>
<feature type="domain" description="Spondin-like TSP1" evidence="5">
    <location>
        <begin position="164"/>
        <end position="213"/>
    </location>
</feature>
<dbReference type="InterPro" id="IPR000884">
    <property type="entry name" value="TSP1_rpt"/>
</dbReference>
<dbReference type="GO" id="GO:0030036">
    <property type="term" value="P:actin cytoskeleton organization"/>
    <property type="evidence" value="ECO:0007669"/>
    <property type="project" value="TreeGrafter"/>
</dbReference>
<dbReference type="PANTHER" id="PTHR11311:SF15">
    <property type="entry name" value="SPONDIN-2"/>
    <property type="match status" value="1"/>
</dbReference>
<feature type="domain" description="Spondin-like TSP1" evidence="5">
    <location>
        <begin position="423"/>
        <end position="475"/>
    </location>
</feature>
<evidence type="ECO:0000256" key="3">
    <source>
        <dbReference type="ARBA" id="ARBA00023180"/>
    </source>
</evidence>
<feature type="region of interest" description="Disordered" evidence="4">
    <location>
        <begin position="260"/>
        <end position="280"/>
    </location>
</feature>
<dbReference type="Pfam" id="PF19028">
    <property type="entry name" value="TSP1_spondin"/>
    <property type="match status" value="2"/>
</dbReference>
<evidence type="ECO:0000256" key="4">
    <source>
        <dbReference type="SAM" id="MobiDB-lite"/>
    </source>
</evidence>
<dbReference type="InterPro" id="IPR036383">
    <property type="entry name" value="TSP1_rpt_sf"/>
</dbReference>
<gene>
    <name evidence="6" type="ORF">QTP70_000819</name>
</gene>
<dbReference type="EMBL" id="JAUCMX010000006">
    <property type="protein sequence ID" value="KAK3542745.1"/>
    <property type="molecule type" value="Genomic_DNA"/>
</dbReference>
<sequence length="601" mass="67117">VNSCSTQLRYAKVALLGLLTLRDREGLSGQWGRCKGEECGSSGVQSRSVWCVHSDGWNTHHSNCQHSVKPDTQRPCFKVCEWHQDLFEWDVSEWSSCSLTLNSNDVRTRPLASECVTAQHGIQRRSVRCVRVLNGTSVSDRICEFFSPRPPLEQACLIPCPLDCVVSDFSSWSRCSGMCGVGLRHRTRHVLAAPEYGGAGCPELSETQPCEHQLPCPIGEDRNLYSLKVGAWSECRLPQQKDLLMNGRTTLDFGVKERNMTKPNKSFNKTNSNTTKPQTAKSTCKTKTIFNFRSKTIHKINITYFRNKTSKIRNCIQTKPKKSSKNLNTTFIKTTTRFINTNSPTTTNSIITRHTYTITFHKTAFTNSTINPSNSSTRPPGGGMWRSATRHGSLFKASVQVKGLCSGDDAPAASRPCLMLRDCHTSEWSSWSSCSKTCQSSDLSPGYRVRSRSVTQPSTGRGTECPALQEKEACNIIGDLLPKCPRYEWRSTDWSVCRITPLLSLQEKKVVNISALCGGGLQRRETYCVQVQDETTPRHGRDVSRPVCVNLCEETLMPSSVRSCFLPCSQSCLLSSWSSWGSCLPEDCNQGRRDGRRVKSV</sequence>
<dbReference type="FunFam" id="2.20.100.10:FF:000019">
    <property type="entry name" value="Thrombospondin type 1 domain containing 7A"/>
    <property type="match status" value="1"/>
</dbReference>
<dbReference type="Gene3D" id="2.20.100.10">
    <property type="entry name" value="Thrombospondin type-1 (TSP1) repeat"/>
    <property type="match status" value="2"/>
</dbReference>
<evidence type="ECO:0000313" key="7">
    <source>
        <dbReference type="Proteomes" id="UP001274896"/>
    </source>
</evidence>
<dbReference type="PROSITE" id="PS50092">
    <property type="entry name" value="TSP1"/>
    <property type="match status" value="2"/>
</dbReference>